<feature type="region of interest" description="Disordered" evidence="8">
    <location>
        <begin position="94"/>
        <end position="143"/>
    </location>
</feature>
<dbReference type="GO" id="GO:0003677">
    <property type="term" value="F:DNA binding"/>
    <property type="evidence" value="ECO:0007669"/>
    <property type="project" value="UniProtKB-KW"/>
</dbReference>
<dbReference type="Proteomes" id="UP000308549">
    <property type="component" value="Unassembled WGS sequence"/>
</dbReference>
<feature type="domain" description="Zn(2)-C6 fungal-type" evidence="9">
    <location>
        <begin position="36"/>
        <end position="65"/>
    </location>
</feature>
<dbReference type="GO" id="GO:0008270">
    <property type="term" value="F:zinc ion binding"/>
    <property type="evidence" value="ECO:0007669"/>
    <property type="project" value="InterPro"/>
</dbReference>
<comment type="caution">
    <text evidence="10">The sequence shown here is derived from an EMBL/GenBank/DDBJ whole genome shotgun (WGS) entry which is preliminary data.</text>
</comment>
<feature type="compositionally biased region" description="Low complexity" evidence="8">
    <location>
        <begin position="18"/>
        <end position="31"/>
    </location>
</feature>
<dbReference type="SUPFAM" id="SSF57701">
    <property type="entry name" value="Zn2/Cys6 DNA-binding domain"/>
    <property type="match status" value="1"/>
</dbReference>
<comment type="subcellular location">
    <subcellularLocation>
        <location evidence="1">Nucleus</location>
    </subcellularLocation>
</comment>
<dbReference type="InterPro" id="IPR050797">
    <property type="entry name" value="Carb_Metab_Trans_Reg"/>
</dbReference>
<keyword evidence="5" id="KW-0238">DNA-binding</keyword>
<feature type="compositionally biased region" description="Low complexity" evidence="8">
    <location>
        <begin position="116"/>
        <end position="130"/>
    </location>
</feature>
<name>A0A4U0TL81_9PEZI</name>
<dbReference type="InterPro" id="IPR036864">
    <property type="entry name" value="Zn2-C6_fun-type_DNA-bd_sf"/>
</dbReference>
<dbReference type="Pfam" id="PF00172">
    <property type="entry name" value="Zn_clus"/>
    <property type="match status" value="1"/>
</dbReference>
<dbReference type="EMBL" id="NAJL01000068">
    <property type="protein sequence ID" value="TKA22681.1"/>
    <property type="molecule type" value="Genomic_DNA"/>
</dbReference>
<dbReference type="GO" id="GO:0005634">
    <property type="term" value="C:nucleus"/>
    <property type="evidence" value="ECO:0007669"/>
    <property type="project" value="UniProtKB-SubCell"/>
</dbReference>
<reference evidence="10 11" key="1">
    <citation type="submission" date="2017-03" db="EMBL/GenBank/DDBJ databases">
        <title>Genomes of endolithic fungi from Antarctica.</title>
        <authorList>
            <person name="Coleine C."/>
            <person name="Masonjones S."/>
            <person name="Stajich J.E."/>
        </authorList>
    </citation>
    <scope>NUCLEOTIDE SEQUENCE [LARGE SCALE GENOMIC DNA]</scope>
    <source>
        <strain evidence="10 11">CCFEE 6315</strain>
    </source>
</reference>
<dbReference type="InterPro" id="IPR001138">
    <property type="entry name" value="Zn2Cys6_DnaBD"/>
</dbReference>
<evidence type="ECO:0000256" key="5">
    <source>
        <dbReference type="ARBA" id="ARBA00023125"/>
    </source>
</evidence>
<evidence type="ECO:0000256" key="1">
    <source>
        <dbReference type="ARBA" id="ARBA00004123"/>
    </source>
</evidence>
<dbReference type="SMART" id="SM00066">
    <property type="entry name" value="GAL4"/>
    <property type="match status" value="1"/>
</dbReference>
<feature type="compositionally biased region" description="Basic and acidic residues" evidence="8">
    <location>
        <begin position="183"/>
        <end position="196"/>
    </location>
</feature>
<feature type="region of interest" description="Disordered" evidence="8">
    <location>
        <begin position="1"/>
        <end position="31"/>
    </location>
</feature>
<keyword evidence="3" id="KW-0862">Zinc</keyword>
<evidence type="ECO:0000256" key="7">
    <source>
        <dbReference type="ARBA" id="ARBA00023242"/>
    </source>
</evidence>
<evidence type="ECO:0000256" key="4">
    <source>
        <dbReference type="ARBA" id="ARBA00023015"/>
    </source>
</evidence>
<dbReference type="Pfam" id="PF04082">
    <property type="entry name" value="Fungal_trans"/>
    <property type="match status" value="1"/>
</dbReference>
<protein>
    <recommendedName>
        <fullName evidence="9">Zn(2)-C6 fungal-type domain-containing protein</fullName>
    </recommendedName>
</protein>
<dbReference type="PANTHER" id="PTHR31668">
    <property type="entry name" value="GLUCOSE TRANSPORT TRANSCRIPTION REGULATOR RGT1-RELATED-RELATED"/>
    <property type="match status" value="1"/>
</dbReference>
<dbReference type="PANTHER" id="PTHR31668:SF18">
    <property type="entry name" value="MALTOSE FERMENTATION REGULATORY PROTEIN MAL13-RELATED"/>
    <property type="match status" value="1"/>
</dbReference>
<evidence type="ECO:0000256" key="3">
    <source>
        <dbReference type="ARBA" id="ARBA00022833"/>
    </source>
</evidence>
<dbReference type="GO" id="GO:0006351">
    <property type="term" value="P:DNA-templated transcription"/>
    <property type="evidence" value="ECO:0007669"/>
    <property type="project" value="InterPro"/>
</dbReference>
<dbReference type="OrthoDB" id="4132249at2759"/>
<evidence type="ECO:0000313" key="10">
    <source>
        <dbReference type="EMBL" id="TKA22681.1"/>
    </source>
</evidence>
<dbReference type="CDD" id="cd12148">
    <property type="entry name" value="fungal_TF_MHR"/>
    <property type="match status" value="1"/>
</dbReference>
<evidence type="ECO:0000259" key="9">
    <source>
        <dbReference type="PROSITE" id="PS50048"/>
    </source>
</evidence>
<dbReference type="GO" id="GO:0000981">
    <property type="term" value="F:DNA-binding transcription factor activity, RNA polymerase II-specific"/>
    <property type="evidence" value="ECO:0007669"/>
    <property type="project" value="InterPro"/>
</dbReference>
<keyword evidence="2" id="KW-0479">Metal-binding</keyword>
<keyword evidence="7" id="KW-0539">Nucleus</keyword>
<keyword evidence="4" id="KW-0805">Transcription regulation</keyword>
<keyword evidence="11" id="KW-1185">Reference proteome</keyword>
<accession>A0A4U0TL81</accession>
<organism evidence="10 11">
    <name type="scientific">Salinomyces thailandicus</name>
    <dbReference type="NCBI Taxonomy" id="706561"/>
    <lineage>
        <taxon>Eukaryota</taxon>
        <taxon>Fungi</taxon>
        <taxon>Dikarya</taxon>
        <taxon>Ascomycota</taxon>
        <taxon>Pezizomycotina</taxon>
        <taxon>Dothideomycetes</taxon>
        <taxon>Dothideomycetidae</taxon>
        <taxon>Mycosphaerellales</taxon>
        <taxon>Teratosphaeriaceae</taxon>
        <taxon>Salinomyces</taxon>
    </lineage>
</organism>
<dbReference type="PROSITE" id="PS50048">
    <property type="entry name" value="ZN2_CY6_FUNGAL_2"/>
    <property type="match status" value="1"/>
</dbReference>
<proteinExistence type="predicted"/>
<dbReference type="CDD" id="cd00067">
    <property type="entry name" value="GAL4"/>
    <property type="match status" value="1"/>
</dbReference>
<keyword evidence="6" id="KW-0804">Transcription</keyword>
<gene>
    <name evidence="10" type="ORF">B0A50_07774</name>
</gene>
<evidence type="ECO:0000256" key="8">
    <source>
        <dbReference type="SAM" id="MobiDB-lite"/>
    </source>
</evidence>
<feature type="region of interest" description="Disordered" evidence="8">
    <location>
        <begin position="155"/>
        <end position="217"/>
    </location>
</feature>
<sequence>MELETQQQLHATTSEPQSTSLGSPGSSASKASLKRACDCCRKRKVKCDGIEPCTPCKKASIRCAYLQAPKKKGPKGLRSARVLHALRTIDGTASASQVTPFGPQQHGAFGNWEWNSGPSSPSGMQQSESMLPPPNVPYGPSVSVAPDQQYLPQLVSTAGPSYHPQLQQQTSPPQPYHPGLFRQDSHHSNWPSHHDLPPGPELPPIISPTHSEPQQQRLPGESFLPYIQLFFGHMFQIMPIIDRQIFLDATLYRDSNALSSDMYCFLCAICAATIVQLDTSIPQPPPLHPQKATDDLFAEECLRERKSYDWIDSVSPFSVMIPFFLFAYYGNHEQNAKAWHYLQECITFSENLNMDDEQSYAKLDPVEAQWRRRLYWLLFITERAYAVQRRKHTRLHASVQLPAVFDSEDAQLLGGFVNLANLFSAVDDSFVSAWRGSRRQSLCNEAWLSNTQRQLDGAALALEDVSETQQMDISVTREWLHVLAWQMGVSNGLIWGRGEGGMRLDYPIELARNVVEITTGATALALDSHGIGMEQKLSDIAGCLADVLRCTAGDTSATFLEGKQYLHTLLQTLSSMRGKESRYLKPLMSKMEGLMGYELSNATLPLPTVTTATMASSAGDIPTMPGPVTISEGESDFLTPGGQQCSFADSFDMLRTLSMSGNLGMPYLDVPGLQTLGGQGEFAALRRESGRVYDEGETKALAGGWMGEEDEVELQERQAGR</sequence>
<evidence type="ECO:0000256" key="6">
    <source>
        <dbReference type="ARBA" id="ARBA00023163"/>
    </source>
</evidence>
<dbReference type="PROSITE" id="PS00463">
    <property type="entry name" value="ZN2_CY6_FUNGAL_1"/>
    <property type="match status" value="1"/>
</dbReference>
<evidence type="ECO:0000256" key="2">
    <source>
        <dbReference type="ARBA" id="ARBA00022723"/>
    </source>
</evidence>
<feature type="compositionally biased region" description="Polar residues" evidence="8">
    <location>
        <begin position="1"/>
        <end position="17"/>
    </location>
</feature>
<dbReference type="AlphaFoldDB" id="A0A4U0TL81"/>
<dbReference type="InterPro" id="IPR007219">
    <property type="entry name" value="XnlR_reg_dom"/>
</dbReference>
<feature type="compositionally biased region" description="Pro residues" evidence="8">
    <location>
        <begin position="197"/>
        <end position="206"/>
    </location>
</feature>
<evidence type="ECO:0000313" key="11">
    <source>
        <dbReference type="Proteomes" id="UP000308549"/>
    </source>
</evidence>
<dbReference type="Gene3D" id="4.10.240.10">
    <property type="entry name" value="Zn(2)-C6 fungal-type DNA-binding domain"/>
    <property type="match status" value="1"/>
</dbReference>